<feature type="compositionally biased region" description="Basic and acidic residues" evidence="1">
    <location>
        <begin position="88"/>
        <end position="113"/>
    </location>
</feature>
<evidence type="ECO:0000256" key="1">
    <source>
        <dbReference type="SAM" id="MobiDB-lite"/>
    </source>
</evidence>
<evidence type="ECO:0000313" key="2">
    <source>
        <dbReference type="EMBL" id="KAK0653190.1"/>
    </source>
</evidence>
<dbReference type="Proteomes" id="UP001175001">
    <property type="component" value="Unassembled WGS sequence"/>
</dbReference>
<feature type="compositionally biased region" description="Basic and acidic residues" evidence="1">
    <location>
        <begin position="173"/>
        <end position="182"/>
    </location>
</feature>
<reference evidence="2" key="1">
    <citation type="submission" date="2023-06" db="EMBL/GenBank/DDBJ databases">
        <title>Multi-omics analyses reveal the molecular pathogenesis toolkit of Lasiodiplodia hormozganensis, a cross-kingdom pathogen.</title>
        <authorList>
            <person name="Felix C."/>
            <person name="Meneses R."/>
            <person name="Goncalves M.F.M."/>
            <person name="Tilleman L."/>
            <person name="Duarte A.S."/>
            <person name="Jorrin-Novo J.V."/>
            <person name="Van De Peer Y."/>
            <person name="Deforce D."/>
            <person name="Van Nieuwerburgh F."/>
            <person name="Esteves A.C."/>
            <person name="Alves A."/>
        </authorList>
    </citation>
    <scope>NUCLEOTIDE SEQUENCE</scope>
    <source>
        <strain evidence="2">CBS 339.90</strain>
    </source>
</reference>
<name>A0AA39YLG3_9PEZI</name>
<comment type="caution">
    <text evidence="2">The sequence shown here is derived from an EMBL/GenBank/DDBJ whole genome shotgun (WGS) entry which is preliminary data.</text>
</comment>
<evidence type="ECO:0000313" key="3">
    <source>
        <dbReference type="Proteomes" id="UP001175001"/>
    </source>
</evidence>
<proteinExistence type="predicted"/>
<feature type="compositionally biased region" description="Basic and acidic residues" evidence="1">
    <location>
        <begin position="41"/>
        <end position="50"/>
    </location>
</feature>
<gene>
    <name evidence="2" type="ORF">DIS24_g6208</name>
</gene>
<feature type="region of interest" description="Disordered" evidence="1">
    <location>
        <begin position="1"/>
        <end position="225"/>
    </location>
</feature>
<dbReference type="EMBL" id="JAUJDW010000029">
    <property type="protein sequence ID" value="KAK0653190.1"/>
    <property type="molecule type" value="Genomic_DNA"/>
</dbReference>
<sequence length="272" mass="28991">MAQDDDAAAAGSSPSAPIEKPRSSSVPMEESHPSAPIEPSLGERTEHPLPHDSNNIEEEVAQDLAGQGNSDHDQRPQVDHASPAEPAESDHSAPPRRPIDWKTIKKMLKEKATGKTNTGGSGSGPGPSSVPTALTSGDGEHGVSTTEDGTESEERSAAFISDNATAIKAATGHGDDGKESTTPRKRVRKNPVAVAEPISGDEKEPPKKKQRGRKEQGGPSGRKSKAELITFLKNCQRQKHGGITTLSTKALQQYPAEFTKECYIRLILRSWA</sequence>
<dbReference type="AlphaFoldDB" id="A0AA39YLG3"/>
<accession>A0AA39YLG3</accession>
<protein>
    <submittedName>
        <fullName evidence="2">Uncharacterized protein</fullName>
    </submittedName>
</protein>
<keyword evidence="3" id="KW-1185">Reference proteome</keyword>
<organism evidence="2 3">
    <name type="scientific">Lasiodiplodia hormozganensis</name>
    <dbReference type="NCBI Taxonomy" id="869390"/>
    <lineage>
        <taxon>Eukaryota</taxon>
        <taxon>Fungi</taxon>
        <taxon>Dikarya</taxon>
        <taxon>Ascomycota</taxon>
        <taxon>Pezizomycotina</taxon>
        <taxon>Dothideomycetes</taxon>
        <taxon>Dothideomycetes incertae sedis</taxon>
        <taxon>Botryosphaeriales</taxon>
        <taxon>Botryosphaeriaceae</taxon>
        <taxon>Lasiodiplodia</taxon>
    </lineage>
</organism>